<gene>
    <name evidence="2" type="ORF">AVDCRST_MAG49-241</name>
</gene>
<proteinExistence type="predicted"/>
<dbReference type="AlphaFoldDB" id="A0A6J4U1Y1"/>
<feature type="compositionally biased region" description="Basic and acidic residues" evidence="1">
    <location>
        <begin position="103"/>
        <end position="123"/>
    </location>
</feature>
<accession>A0A6J4U1Y1</accession>
<evidence type="ECO:0000313" key="2">
    <source>
        <dbReference type="EMBL" id="CAA9536195.1"/>
    </source>
</evidence>
<protein>
    <submittedName>
        <fullName evidence="2">Uncharacterized protein</fullName>
    </submittedName>
</protein>
<reference evidence="2" key="1">
    <citation type="submission" date="2020-02" db="EMBL/GenBank/DDBJ databases">
        <authorList>
            <person name="Meier V. D."/>
        </authorList>
    </citation>
    <scope>NUCLEOTIDE SEQUENCE</scope>
    <source>
        <strain evidence="2">AVDCRST_MAG49</strain>
    </source>
</reference>
<feature type="compositionally biased region" description="Basic and acidic residues" evidence="1">
    <location>
        <begin position="320"/>
        <end position="337"/>
    </location>
</feature>
<dbReference type="EMBL" id="CADCWG010000020">
    <property type="protein sequence ID" value="CAA9536195.1"/>
    <property type="molecule type" value="Genomic_DNA"/>
</dbReference>
<evidence type="ECO:0000256" key="1">
    <source>
        <dbReference type="SAM" id="MobiDB-lite"/>
    </source>
</evidence>
<feature type="region of interest" description="Disordered" evidence="1">
    <location>
        <begin position="1"/>
        <end position="236"/>
    </location>
</feature>
<feature type="compositionally biased region" description="Basic residues" evidence="1">
    <location>
        <begin position="129"/>
        <end position="145"/>
    </location>
</feature>
<sequence>ARHRAGARATWERGRVSGPPHLRRPRALPDQGGCRAGRNAPHPGDGPARQPRYPGAAGAPPAAVGADPAPVADGLRLPGAGVRATLQRGAGRALGRRAGQVRARPDRLRHGPEQRRTRPRRWDVPGPLRRVRPPRHHAAGRRRGTRAGGHDPGTAGAEAPRPDHPGPDQRPLAVPRLGGLRAARDPRPEPLRDARRGRGRLVPPEHLARRARAGRPRLSDRGLHHPPLRDPARDRPALPLLVVPERERRQLRVQPVGAVDALQAHARGSVPAVLRDDRAGADPLRERFQLVPPRLRGPLPPGPAAHLSVHGHVARAPAVDLRRQCRPDPQRAAGDHGRHGHGGRRL</sequence>
<name>A0A6J4U1Y1_9BACT</name>
<feature type="compositionally biased region" description="Basic and acidic residues" evidence="1">
    <location>
        <begin position="182"/>
        <end position="196"/>
    </location>
</feature>
<feature type="compositionally biased region" description="Low complexity" evidence="1">
    <location>
        <begin position="83"/>
        <end position="102"/>
    </location>
</feature>
<feature type="region of interest" description="Disordered" evidence="1">
    <location>
        <begin position="318"/>
        <end position="346"/>
    </location>
</feature>
<feature type="compositionally biased region" description="Basic and acidic residues" evidence="1">
    <location>
        <begin position="217"/>
        <end position="236"/>
    </location>
</feature>
<organism evidence="2">
    <name type="scientific">uncultured Thermomicrobiales bacterium</name>
    <dbReference type="NCBI Taxonomy" id="1645740"/>
    <lineage>
        <taxon>Bacteria</taxon>
        <taxon>Pseudomonadati</taxon>
        <taxon>Thermomicrobiota</taxon>
        <taxon>Thermomicrobia</taxon>
        <taxon>Thermomicrobiales</taxon>
        <taxon>environmental samples</taxon>
    </lineage>
</organism>
<feature type="compositionally biased region" description="Low complexity" evidence="1">
    <location>
        <begin position="46"/>
        <end position="74"/>
    </location>
</feature>
<feature type="non-terminal residue" evidence="2">
    <location>
        <position position="1"/>
    </location>
</feature>
<feature type="non-terminal residue" evidence="2">
    <location>
        <position position="346"/>
    </location>
</feature>